<proteinExistence type="predicted"/>
<dbReference type="Proteomes" id="UP001164929">
    <property type="component" value="Chromosome 18"/>
</dbReference>
<gene>
    <name evidence="1" type="ORF">NC653_039162</name>
</gene>
<reference evidence="1 2" key="1">
    <citation type="journal article" date="2023" name="Mol. Ecol. Resour.">
        <title>Chromosome-level genome assembly of a triploid poplar Populus alba 'Berolinensis'.</title>
        <authorList>
            <person name="Chen S."/>
            <person name="Yu Y."/>
            <person name="Wang X."/>
            <person name="Wang S."/>
            <person name="Zhang T."/>
            <person name="Zhou Y."/>
            <person name="He R."/>
            <person name="Meng N."/>
            <person name="Wang Y."/>
            <person name="Liu W."/>
            <person name="Liu Z."/>
            <person name="Liu J."/>
            <person name="Guo Q."/>
            <person name="Huang H."/>
            <person name="Sederoff R.R."/>
            <person name="Wang G."/>
            <person name="Qu G."/>
            <person name="Chen S."/>
        </authorList>
    </citation>
    <scope>NUCLEOTIDE SEQUENCE [LARGE SCALE GENOMIC DNA]</scope>
    <source>
        <strain evidence="1">SC-2020</strain>
    </source>
</reference>
<comment type="caution">
    <text evidence="1">The sequence shown here is derived from an EMBL/GenBank/DDBJ whole genome shotgun (WGS) entry which is preliminary data.</text>
</comment>
<evidence type="ECO:0000313" key="2">
    <source>
        <dbReference type="Proteomes" id="UP001164929"/>
    </source>
</evidence>
<dbReference type="EMBL" id="JAQIZT010000018">
    <property type="protein sequence ID" value="KAJ6957152.1"/>
    <property type="molecule type" value="Genomic_DNA"/>
</dbReference>
<evidence type="ECO:0000313" key="1">
    <source>
        <dbReference type="EMBL" id="KAJ6957152.1"/>
    </source>
</evidence>
<name>A0AAD6LAJ1_9ROSI</name>
<organism evidence="1 2">
    <name type="scientific">Populus alba x Populus x berolinensis</name>
    <dbReference type="NCBI Taxonomy" id="444605"/>
    <lineage>
        <taxon>Eukaryota</taxon>
        <taxon>Viridiplantae</taxon>
        <taxon>Streptophyta</taxon>
        <taxon>Embryophyta</taxon>
        <taxon>Tracheophyta</taxon>
        <taxon>Spermatophyta</taxon>
        <taxon>Magnoliopsida</taxon>
        <taxon>eudicotyledons</taxon>
        <taxon>Gunneridae</taxon>
        <taxon>Pentapetalae</taxon>
        <taxon>rosids</taxon>
        <taxon>fabids</taxon>
        <taxon>Malpighiales</taxon>
        <taxon>Salicaceae</taxon>
        <taxon>Saliceae</taxon>
        <taxon>Populus</taxon>
    </lineage>
</organism>
<dbReference type="AlphaFoldDB" id="A0AAD6LAJ1"/>
<sequence length="46" mass="5057">MDALGCVVGGCCVLGGERGRGRRLWVAGGDLFYRGRWRFDGREAKP</sequence>
<keyword evidence="2" id="KW-1185">Reference proteome</keyword>
<accession>A0AAD6LAJ1</accession>
<protein>
    <submittedName>
        <fullName evidence="1">Uncharacterized protein</fullName>
    </submittedName>
</protein>